<name>A0ABD0LY21_9CAEN</name>
<accession>A0ABD0LY21</accession>
<reference evidence="2 3" key="1">
    <citation type="journal article" date="2023" name="Sci. Data">
        <title>Genome assembly of the Korean intertidal mud-creeper Batillaria attramentaria.</title>
        <authorList>
            <person name="Patra A.K."/>
            <person name="Ho P.T."/>
            <person name="Jun S."/>
            <person name="Lee S.J."/>
            <person name="Kim Y."/>
            <person name="Won Y.J."/>
        </authorList>
    </citation>
    <scope>NUCLEOTIDE SEQUENCE [LARGE SCALE GENOMIC DNA]</scope>
    <source>
        <strain evidence="2">Wonlab-2016</strain>
    </source>
</reference>
<evidence type="ECO:0000313" key="2">
    <source>
        <dbReference type="EMBL" id="KAK7504430.1"/>
    </source>
</evidence>
<evidence type="ECO:0000313" key="3">
    <source>
        <dbReference type="Proteomes" id="UP001519460"/>
    </source>
</evidence>
<evidence type="ECO:0000256" key="1">
    <source>
        <dbReference type="SAM" id="Phobius"/>
    </source>
</evidence>
<keyword evidence="3" id="KW-1185">Reference proteome</keyword>
<keyword evidence="1" id="KW-1133">Transmembrane helix</keyword>
<dbReference type="AlphaFoldDB" id="A0ABD0LY21"/>
<dbReference type="Proteomes" id="UP001519460">
    <property type="component" value="Unassembled WGS sequence"/>
</dbReference>
<sequence length="189" mass="22013">MSLPQQGDVRFQVLHVLRGDEPCRAPVSPAAPMTSSGLHEEQTIQHGDRDSLPVEGVLVLLLYVSLLTDVLNIIKGRYRARNYYPVQESRPFRPLVSSMRKSCGMCQEKKSIRSLDVLWRRMRQATNQMRLINLRHHMITKVMMESRMEARLHEREKQQKKKEKLLGDILQSFRPSLVMSSNRFTDRIT</sequence>
<keyword evidence="1" id="KW-0812">Transmembrane</keyword>
<proteinExistence type="predicted"/>
<feature type="transmembrane region" description="Helical" evidence="1">
    <location>
        <begin position="56"/>
        <end position="74"/>
    </location>
</feature>
<comment type="caution">
    <text evidence="2">The sequence shown here is derived from an EMBL/GenBank/DDBJ whole genome shotgun (WGS) entry which is preliminary data.</text>
</comment>
<keyword evidence="1" id="KW-0472">Membrane</keyword>
<dbReference type="EMBL" id="JACVVK020000015">
    <property type="protein sequence ID" value="KAK7504430.1"/>
    <property type="molecule type" value="Genomic_DNA"/>
</dbReference>
<protein>
    <submittedName>
        <fullName evidence="2">Uncharacterized protein</fullName>
    </submittedName>
</protein>
<gene>
    <name evidence="2" type="ORF">BaRGS_00004296</name>
</gene>
<organism evidence="2 3">
    <name type="scientific">Batillaria attramentaria</name>
    <dbReference type="NCBI Taxonomy" id="370345"/>
    <lineage>
        <taxon>Eukaryota</taxon>
        <taxon>Metazoa</taxon>
        <taxon>Spiralia</taxon>
        <taxon>Lophotrochozoa</taxon>
        <taxon>Mollusca</taxon>
        <taxon>Gastropoda</taxon>
        <taxon>Caenogastropoda</taxon>
        <taxon>Sorbeoconcha</taxon>
        <taxon>Cerithioidea</taxon>
        <taxon>Batillariidae</taxon>
        <taxon>Batillaria</taxon>
    </lineage>
</organism>